<accession>A0A1F2P693</accession>
<dbReference type="Proteomes" id="UP000885936">
    <property type="component" value="Unassembled WGS sequence"/>
</dbReference>
<keyword evidence="4" id="KW-1185">Reference proteome</keyword>
<organism evidence="3 4">
    <name type="scientific">Candidatus Syntropharchaeum butanivorans</name>
    <dbReference type="NCBI Taxonomy" id="1839936"/>
    <lineage>
        <taxon>Archaea</taxon>
        <taxon>Methanobacteriati</taxon>
        <taxon>Methanobacteriota</taxon>
        <taxon>Stenosarchaea group</taxon>
        <taxon>Methanomicrobia</taxon>
        <taxon>Methanosarcinales</taxon>
        <taxon>ANME-2 cluster</taxon>
        <taxon>Candidatus Syntropharchaeum</taxon>
    </lineage>
</organism>
<protein>
    <submittedName>
        <fullName evidence="1">DUF424 family protein</fullName>
    </submittedName>
    <submittedName>
        <fullName evidence="3">Protein containing DUF424</fullName>
    </submittedName>
</protein>
<comment type="caution">
    <text evidence="3">The sequence shown here is derived from an EMBL/GenBank/DDBJ whole genome shotgun (WGS) entry which is preliminary data.</text>
</comment>
<dbReference type="EMBL" id="DQZR01000292">
    <property type="protein sequence ID" value="HDM36971.1"/>
    <property type="molecule type" value="Genomic_DNA"/>
</dbReference>
<reference evidence="3 4" key="1">
    <citation type="submission" date="2016-05" db="EMBL/GenBank/DDBJ databases">
        <title>Microbial consortia oxidize butane by reversing methanogenesis.</title>
        <authorList>
            <person name="Laso-Perez R."/>
            <person name="Richter M."/>
            <person name="Wegener G."/>
            <person name="Musat F."/>
        </authorList>
    </citation>
    <scope>NUCLEOTIDE SEQUENCE [LARGE SCALE GENOMIC DNA]</scope>
    <source>
        <strain evidence="3">BOX1</strain>
    </source>
</reference>
<dbReference type="InterPro" id="IPR007355">
    <property type="entry name" value="DUF424"/>
</dbReference>
<dbReference type="Pfam" id="PF04242">
    <property type="entry name" value="DUF424"/>
    <property type="match status" value="1"/>
</dbReference>
<dbReference type="EMBL" id="LYOR01000003">
    <property type="protein sequence ID" value="OFV66166.1"/>
    <property type="molecule type" value="Genomic_DNA"/>
</dbReference>
<dbReference type="EMBL" id="DRIE01000050">
    <property type="protein sequence ID" value="HEC56869.1"/>
    <property type="molecule type" value="Genomic_DNA"/>
</dbReference>
<dbReference type="Gene3D" id="3.30.1860.10">
    <property type="entry name" value="uncharacterized conserved protein from methanopyrus kandleri domain like"/>
    <property type="match status" value="1"/>
</dbReference>
<reference evidence="1" key="2">
    <citation type="journal article" date="2020" name="mSystems">
        <title>Genome- and Community-Level Interaction Insights into Carbon Utilization and Element Cycling Functions of Hydrothermarchaeota in Hydrothermal Sediment.</title>
        <authorList>
            <person name="Zhou Z."/>
            <person name="Liu Y."/>
            <person name="Xu W."/>
            <person name="Pan J."/>
            <person name="Luo Z.H."/>
            <person name="Li M."/>
        </authorList>
    </citation>
    <scope>NUCLEOTIDE SEQUENCE [LARGE SCALE GENOMIC DNA]</scope>
    <source>
        <strain evidence="1">HyVt-185</strain>
        <strain evidence="2">HyVt-386</strain>
    </source>
</reference>
<gene>
    <name evidence="1" type="ORF">ENG09_07015</name>
    <name evidence="2" type="ORF">ENI32_03160</name>
    <name evidence="3" type="ORF">SBU_000708</name>
</gene>
<dbReference type="STRING" id="1839936.SBU_000708"/>
<evidence type="ECO:0000313" key="3">
    <source>
        <dbReference type="EMBL" id="OFV66166.1"/>
    </source>
</evidence>
<dbReference type="Proteomes" id="UP000885863">
    <property type="component" value="Unassembled WGS sequence"/>
</dbReference>
<proteinExistence type="predicted"/>
<evidence type="ECO:0000313" key="1">
    <source>
        <dbReference type="EMBL" id="HDM36971.1"/>
    </source>
</evidence>
<evidence type="ECO:0000313" key="4">
    <source>
        <dbReference type="Proteomes" id="UP000185779"/>
    </source>
</evidence>
<evidence type="ECO:0000313" key="2">
    <source>
        <dbReference type="EMBL" id="HEC56869.1"/>
    </source>
</evidence>
<name>A0A1F2P693_9EURY</name>
<dbReference type="Proteomes" id="UP000185779">
    <property type="component" value="Unassembled WGS sequence"/>
</dbReference>
<dbReference type="AlphaFoldDB" id="A0A1F2P693"/>
<sequence length="97" mass="10893">MMYLKMYEIGGEKLLAVCDKWLIGKSFEEGEYILHVSEQFYKGEIATEEEVRSALMDATNINLVGEKAVRCAIDAGILREEGIIWIGGVPHAQIFVI</sequence>